<dbReference type="EMBL" id="BARS01057789">
    <property type="protein sequence ID" value="GAG43008.1"/>
    <property type="molecule type" value="Genomic_DNA"/>
</dbReference>
<proteinExistence type="predicted"/>
<protein>
    <submittedName>
        <fullName evidence="1">Uncharacterized protein</fullName>
    </submittedName>
</protein>
<name>X0Y2R2_9ZZZZ</name>
<organism evidence="1">
    <name type="scientific">marine sediment metagenome</name>
    <dbReference type="NCBI Taxonomy" id="412755"/>
    <lineage>
        <taxon>unclassified sequences</taxon>
        <taxon>metagenomes</taxon>
        <taxon>ecological metagenomes</taxon>
    </lineage>
</organism>
<comment type="caution">
    <text evidence="1">The sequence shown here is derived from an EMBL/GenBank/DDBJ whole genome shotgun (WGS) entry which is preliminary data.</text>
</comment>
<evidence type="ECO:0000313" key="1">
    <source>
        <dbReference type="EMBL" id="GAG43008.1"/>
    </source>
</evidence>
<accession>X0Y2R2</accession>
<reference evidence="1" key="1">
    <citation type="journal article" date="2014" name="Front. Microbiol.">
        <title>High frequency of phylogenetically diverse reductive dehalogenase-homologous genes in deep subseafloor sedimentary metagenomes.</title>
        <authorList>
            <person name="Kawai M."/>
            <person name="Futagami T."/>
            <person name="Toyoda A."/>
            <person name="Takaki Y."/>
            <person name="Nishi S."/>
            <person name="Hori S."/>
            <person name="Arai W."/>
            <person name="Tsubouchi T."/>
            <person name="Morono Y."/>
            <person name="Uchiyama I."/>
            <person name="Ito T."/>
            <person name="Fujiyama A."/>
            <person name="Inagaki F."/>
            <person name="Takami H."/>
        </authorList>
    </citation>
    <scope>NUCLEOTIDE SEQUENCE</scope>
    <source>
        <strain evidence="1">Expedition CK06-06</strain>
    </source>
</reference>
<gene>
    <name evidence="1" type="ORF">S01H1_84582</name>
</gene>
<sequence>DESGFILDKDTPAPYLHTYYLMTCVNPALALSLA</sequence>
<dbReference type="AlphaFoldDB" id="X0Y2R2"/>
<feature type="non-terminal residue" evidence="1">
    <location>
        <position position="1"/>
    </location>
</feature>